<proteinExistence type="predicted"/>
<gene>
    <name evidence="1" type="ORF">CHR90_05865</name>
</gene>
<dbReference type="EMBL" id="NOXS01000029">
    <property type="protein sequence ID" value="OYQ20234.1"/>
    <property type="molecule type" value="Genomic_DNA"/>
</dbReference>
<dbReference type="Proteomes" id="UP000216361">
    <property type="component" value="Unassembled WGS sequence"/>
</dbReference>
<comment type="caution">
    <text evidence="1">The sequence shown here is derived from an EMBL/GenBank/DDBJ whole genome shotgun (WGS) entry which is preliminary data.</text>
</comment>
<evidence type="ECO:0000313" key="1">
    <source>
        <dbReference type="EMBL" id="OYQ20234.1"/>
    </source>
</evidence>
<evidence type="ECO:0008006" key="3">
    <source>
        <dbReference type="Google" id="ProtNLM"/>
    </source>
</evidence>
<dbReference type="Pfam" id="PF10618">
    <property type="entry name" value="Tail_tube"/>
    <property type="match status" value="1"/>
</dbReference>
<dbReference type="OrthoDB" id="5463544at2"/>
<evidence type="ECO:0000313" key="2">
    <source>
        <dbReference type="Proteomes" id="UP000216361"/>
    </source>
</evidence>
<dbReference type="RefSeq" id="WP_094408057.1">
    <property type="nucleotide sequence ID" value="NZ_BMJZ01000001.1"/>
</dbReference>
<dbReference type="AlphaFoldDB" id="A0A255XV40"/>
<keyword evidence="2" id="KW-1185">Reference proteome</keyword>
<reference evidence="1 2" key="1">
    <citation type="submission" date="2017-07" db="EMBL/GenBank/DDBJ databases">
        <title>Elstera cyanobacteriorum sp. nov., a novel bacterium isolated from cyanobacterial aggregates in a eutrophic lake.</title>
        <authorList>
            <person name="Cai H."/>
        </authorList>
    </citation>
    <scope>NUCLEOTIDE SEQUENCE [LARGE SCALE GENOMIC DNA]</scope>
    <source>
        <strain evidence="1 2">TH019</strain>
    </source>
</reference>
<dbReference type="InterPro" id="IPR019596">
    <property type="entry name" value="Phage_Mu_GpM_tail_tub"/>
</dbReference>
<protein>
    <recommendedName>
        <fullName evidence="3">Phage tail protein</fullName>
    </recommendedName>
</protein>
<accession>A0A255XV40</accession>
<organism evidence="1 2">
    <name type="scientific">Elstera cyanobacteriorum</name>
    <dbReference type="NCBI Taxonomy" id="2022747"/>
    <lineage>
        <taxon>Bacteria</taxon>
        <taxon>Pseudomonadati</taxon>
        <taxon>Pseudomonadota</taxon>
        <taxon>Alphaproteobacteria</taxon>
        <taxon>Rhodospirillales</taxon>
        <taxon>Rhodospirillaceae</taxon>
        <taxon>Elstera</taxon>
    </lineage>
</organism>
<name>A0A255XV40_9PROT</name>
<sequence>MTGFTSATRANGSAGQAFSNRIAGTIYVRVDGEMLWARGAWKVNFARTVREGVAGQDRVHGYTEKPAIPSVEGEVTDRGELSLDKLSQIENATVTVELVNGKTYVLSEAWLVSELSIETEDGKFSVKFEGMDITEQMGA</sequence>